<evidence type="ECO:0000256" key="3">
    <source>
        <dbReference type="ARBA" id="ARBA00022490"/>
    </source>
</evidence>
<dbReference type="OrthoDB" id="5297879at2"/>
<dbReference type="PANTHER" id="PTHR38097">
    <property type="match status" value="1"/>
</dbReference>
<dbReference type="PANTHER" id="PTHR38097:SF2">
    <property type="entry name" value="DNA-BINDING PROTEIN STPA"/>
    <property type="match status" value="1"/>
</dbReference>
<evidence type="ECO:0000256" key="4">
    <source>
        <dbReference type="ARBA" id="ARBA00023125"/>
    </source>
</evidence>
<evidence type="ECO:0000256" key="2">
    <source>
        <dbReference type="ARBA" id="ARBA00010610"/>
    </source>
</evidence>
<keyword evidence="3" id="KW-0963">Cytoplasm</keyword>
<dbReference type="GO" id="GO:0003677">
    <property type="term" value="F:DNA binding"/>
    <property type="evidence" value="ECO:0007669"/>
    <property type="project" value="UniProtKB-KW"/>
</dbReference>
<evidence type="ECO:0000313" key="6">
    <source>
        <dbReference type="EMBL" id="KLU24883.1"/>
    </source>
</evidence>
<dbReference type="GO" id="GO:0009295">
    <property type="term" value="C:nucleoid"/>
    <property type="evidence" value="ECO:0007669"/>
    <property type="project" value="UniProtKB-SubCell"/>
</dbReference>
<gene>
    <name evidence="6" type="ORF">EOS_17745</name>
</gene>
<dbReference type="PATRIC" id="fig|908627.4.peg.3973"/>
<dbReference type="EMBL" id="AEJF01000115">
    <property type="protein sequence ID" value="KLU24883.1"/>
    <property type="molecule type" value="Genomic_DNA"/>
</dbReference>
<comment type="subcellular location">
    <subcellularLocation>
        <location evidence="1">Cytoplasm</location>
        <location evidence="1">Nucleoid</location>
    </subcellularLocation>
</comment>
<protein>
    <recommendedName>
        <fullName evidence="5">DNA-binding protein H-NS-like C-terminal domain-containing protein</fullName>
    </recommendedName>
</protein>
<comment type="caution">
    <text evidence="6">The sequence shown here is derived from an EMBL/GenBank/DDBJ whole genome shotgun (WGS) entry which is preliminary data.</text>
</comment>
<sequence length="105" mass="12502">MATYQELLVQKNELEQRIAEKREEEILLVIAGIREQIAAYGFTFRDLFERHEARDVTRVWHAPRYRDPKSGETWSGRGRPPAWFDKRTRDIFAVSEQRQPVSRDV</sequence>
<dbReference type="Pfam" id="PF00816">
    <property type="entry name" value="Histone_HNS"/>
    <property type="match status" value="1"/>
</dbReference>
<keyword evidence="4" id="KW-0238">DNA-binding</keyword>
<reference evidence="6 7" key="1">
    <citation type="journal article" date="2015" name="Genome Announc.">
        <title>Draft Genome Sequence of Burkholderia sp. Strain PML1(12), an Ectomycorrhizosphere-Inhabiting Bacterium with Effective Mineral-Weathering Ability.</title>
        <authorList>
            <person name="Uroz S."/>
            <person name="Oger P."/>
        </authorList>
    </citation>
    <scope>NUCLEOTIDE SEQUENCE [LARGE SCALE GENOMIC DNA]</scope>
    <source>
        <strain evidence="7">PML1(12)</strain>
    </source>
</reference>
<dbReference type="Gene3D" id="4.10.430.30">
    <property type="match status" value="1"/>
</dbReference>
<name>A0A0J1FY56_9BURK</name>
<dbReference type="RefSeq" id="WP_047848018.1">
    <property type="nucleotide sequence ID" value="NZ_AEJF01000115.1"/>
</dbReference>
<dbReference type="SUPFAM" id="SSF81273">
    <property type="entry name" value="H-NS histone-like proteins"/>
    <property type="match status" value="1"/>
</dbReference>
<keyword evidence="7" id="KW-1185">Reference proteome</keyword>
<organism evidence="6 7">
    <name type="scientific">Caballeronia mineralivorans PML1(12)</name>
    <dbReference type="NCBI Taxonomy" id="908627"/>
    <lineage>
        <taxon>Bacteria</taxon>
        <taxon>Pseudomonadati</taxon>
        <taxon>Pseudomonadota</taxon>
        <taxon>Betaproteobacteria</taxon>
        <taxon>Burkholderiales</taxon>
        <taxon>Burkholderiaceae</taxon>
        <taxon>Caballeronia</taxon>
    </lineage>
</organism>
<proteinExistence type="inferred from homology"/>
<comment type="similarity">
    <text evidence="2">Belongs to the histone-like protein H-NS family.</text>
</comment>
<evidence type="ECO:0000259" key="5">
    <source>
        <dbReference type="Pfam" id="PF00816"/>
    </source>
</evidence>
<evidence type="ECO:0000256" key="1">
    <source>
        <dbReference type="ARBA" id="ARBA00004453"/>
    </source>
</evidence>
<feature type="domain" description="DNA-binding protein H-NS-like C-terminal" evidence="5">
    <location>
        <begin position="63"/>
        <end position="92"/>
    </location>
</feature>
<dbReference type="AlphaFoldDB" id="A0A0J1FY56"/>
<accession>A0A0J1FY56</accession>
<dbReference type="InterPro" id="IPR027444">
    <property type="entry name" value="H-NS_C_dom"/>
</dbReference>
<dbReference type="Proteomes" id="UP000035963">
    <property type="component" value="Unassembled WGS sequence"/>
</dbReference>
<evidence type="ECO:0000313" key="7">
    <source>
        <dbReference type="Proteomes" id="UP000035963"/>
    </source>
</evidence>